<feature type="domain" description="Protein kinase" evidence="7">
    <location>
        <begin position="406"/>
        <end position="677"/>
    </location>
</feature>
<name>A0AAN7R8Z5_TRANT</name>
<evidence type="ECO:0000256" key="2">
    <source>
        <dbReference type="ARBA" id="ARBA00022741"/>
    </source>
</evidence>
<dbReference type="PROSITE" id="PS50011">
    <property type="entry name" value="PROTEIN_KINASE_DOM"/>
    <property type="match status" value="1"/>
</dbReference>
<feature type="binding site" evidence="5">
    <location>
        <position position="434"/>
    </location>
    <ligand>
        <name>ATP</name>
        <dbReference type="ChEBI" id="CHEBI:30616"/>
    </ligand>
</feature>
<dbReference type="InterPro" id="IPR046958">
    <property type="entry name" value="RBK1/2/STUNTED"/>
</dbReference>
<dbReference type="PROSITE" id="PS00108">
    <property type="entry name" value="PROTEIN_KINASE_ST"/>
    <property type="match status" value="1"/>
</dbReference>
<dbReference type="InterPro" id="IPR017441">
    <property type="entry name" value="Protein_kinase_ATP_BS"/>
</dbReference>
<dbReference type="Proteomes" id="UP001346149">
    <property type="component" value="Unassembled WGS sequence"/>
</dbReference>
<dbReference type="InterPro" id="IPR000719">
    <property type="entry name" value="Prot_kinase_dom"/>
</dbReference>
<dbReference type="PROSITE" id="PS00107">
    <property type="entry name" value="PROTEIN_KINASE_ATP"/>
    <property type="match status" value="1"/>
</dbReference>
<dbReference type="CDD" id="cd00293">
    <property type="entry name" value="USP-like"/>
    <property type="match status" value="1"/>
</dbReference>
<dbReference type="Gene3D" id="1.10.510.10">
    <property type="entry name" value="Transferase(Phosphotransferase) domain 1"/>
    <property type="match status" value="1"/>
</dbReference>
<evidence type="ECO:0000256" key="4">
    <source>
        <dbReference type="ARBA" id="ARBA00022840"/>
    </source>
</evidence>
<dbReference type="FunFam" id="1.10.510.10:FF:000284">
    <property type="entry name" value="Putative receptor-like serine/threonine-protein kinase"/>
    <property type="match status" value="1"/>
</dbReference>
<evidence type="ECO:0000256" key="3">
    <source>
        <dbReference type="ARBA" id="ARBA00022777"/>
    </source>
</evidence>
<dbReference type="InterPro" id="IPR008271">
    <property type="entry name" value="Ser/Thr_kinase_AS"/>
</dbReference>
<keyword evidence="4 5" id="KW-0067">ATP-binding</keyword>
<gene>
    <name evidence="8" type="ORF">SAY86_032129</name>
</gene>
<dbReference type="FunFam" id="3.40.50.620:FF:000177">
    <property type="entry name" value="probable receptor-like serine/threonine-protein kinase At5g57670"/>
    <property type="match status" value="1"/>
</dbReference>
<keyword evidence="3" id="KW-0418">Kinase</keyword>
<sequence>MKLLLSNGAAAGEERQGAEGSAGGEPRTVVVGVKLDQQSRELLTWVLVKIAEPGDRVIALHVLGNNDIVDPNGQSSLLSLVRIFDSILAVYDGFCNLKQVDLKLKICRGSSIRKILVREAKLYSAAKVIVGFMQSHGPIGSPTSVAKYCAKKLPKDCWVLAVNNGRIIYQREGSPAQVCISQGLIKDHHNRPNHLFNVFRRSASQNSKVLSEGEGEPNLTDKPEKVHFVDQTLEQALVKETAFDSKEMGVLKSKCSSTCAANTQRDVPSEEQEKSALAVVSSGSVSTLNQELPGRSPGWPLLRRAVEAEHKPLKKSSARNISVVQWAMGLPDRRCLSLSFSLDDQKWVNLKNDTLVLVGSDSAAITPFDESNLRSLPKELRGLHEKHSSTCRLFKYQELVAATSNFLEENLIGKGGSSLVYKGCLGDGKKIAVKILKQSEDVLKEFMLEIEIITELNHRNIISLLGFCFDANHLLLVYHLLARGSLEENLHGSRSDPTAFGWGERYKVALGVADALAYLHSRVDRPVVHRDVKSSNILLSNEFEPQLSDFGLSLWASSSSTHITCTEVAGTFGYLAPEYFMYGKVNDKVDVYAFGVVILELLSGRKPICSDFPKGQESLVMWAMPMLNSGKLLELLDPSLSKEYDHNQMEMMVLAATLCIRRAPRARPPMSLVSPNFCKILESNASYQLVVLLQWVQVLKLLQGNEDTVNWARKQVSSSSSDKSNLLLLLEDEESTKSSIQSHLNLAFHGVEEDSLSVGMVEQNVTLEDYLQGRWSRSSSFD</sequence>
<organism evidence="8 9">
    <name type="scientific">Trapa natans</name>
    <name type="common">Water chestnut</name>
    <dbReference type="NCBI Taxonomy" id="22666"/>
    <lineage>
        <taxon>Eukaryota</taxon>
        <taxon>Viridiplantae</taxon>
        <taxon>Streptophyta</taxon>
        <taxon>Embryophyta</taxon>
        <taxon>Tracheophyta</taxon>
        <taxon>Spermatophyta</taxon>
        <taxon>Magnoliopsida</taxon>
        <taxon>eudicotyledons</taxon>
        <taxon>Gunneridae</taxon>
        <taxon>Pentapetalae</taxon>
        <taxon>rosids</taxon>
        <taxon>malvids</taxon>
        <taxon>Myrtales</taxon>
        <taxon>Lythraceae</taxon>
        <taxon>Trapa</taxon>
    </lineage>
</organism>
<feature type="region of interest" description="Disordered" evidence="6">
    <location>
        <begin position="1"/>
        <end position="25"/>
    </location>
</feature>
<evidence type="ECO:0000256" key="5">
    <source>
        <dbReference type="PROSITE-ProRule" id="PRU10141"/>
    </source>
</evidence>
<comment type="caution">
    <text evidence="8">The sequence shown here is derived from an EMBL/GenBank/DDBJ whole genome shotgun (WGS) entry which is preliminary data.</text>
</comment>
<keyword evidence="9" id="KW-1185">Reference proteome</keyword>
<proteinExistence type="predicted"/>
<dbReference type="SMART" id="SM00220">
    <property type="entry name" value="S_TKc"/>
    <property type="match status" value="1"/>
</dbReference>
<evidence type="ECO:0000256" key="6">
    <source>
        <dbReference type="SAM" id="MobiDB-lite"/>
    </source>
</evidence>
<protein>
    <recommendedName>
        <fullName evidence="7">Protein kinase domain-containing protein</fullName>
    </recommendedName>
</protein>
<dbReference type="InterPro" id="IPR011009">
    <property type="entry name" value="Kinase-like_dom_sf"/>
</dbReference>
<evidence type="ECO:0000256" key="1">
    <source>
        <dbReference type="ARBA" id="ARBA00022679"/>
    </source>
</evidence>
<dbReference type="PANTHER" id="PTHR47987:SF2">
    <property type="entry name" value="PROTEIN KINASE DOMAIN-CONTAINING PROTEIN"/>
    <property type="match status" value="1"/>
</dbReference>
<dbReference type="Pfam" id="PF00069">
    <property type="entry name" value="Pkinase"/>
    <property type="match status" value="1"/>
</dbReference>
<keyword evidence="2 5" id="KW-0547">Nucleotide-binding</keyword>
<accession>A0AAN7R8Z5</accession>
<evidence type="ECO:0000313" key="9">
    <source>
        <dbReference type="Proteomes" id="UP001346149"/>
    </source>
</evidence>
<dbReference type="FunFam" id="3.30.200.20:FF:000268">
    <property type="entry name" value="probable receptor-like serine/threonine-protein kinase At5g57670"/>
    <property type="match status" value="1"/>
</dbReference>
<dbReference type="AlphaFoldDB" id="A0AAN7R8Z5"/>
<dbReference type="PANTHER" id="PTHR47987">
    <property type="entry name" value="OS08G0249100 PROTEIN"/>
    <property type="match status" value="1"/>
</dbReference>
<dbReference type="GO" id="GO:0005524">
    <property type="term" value="F:ATP binding"/>
    <property type="evidence" value="ECO:0007669"/>
    <property type="project" value="UniProtKB-UniRule"/>
</dbReference>
<reference evidence="8 9" key="1">
    <citation type="journal article" date="2023" name="Hortic Res">
        <title>Pangenome of water caltrop reveals structural variations and asymmetric subgenome divergence after allopolyploidization.</title>
        <authorList>
            <person name="Zhang X."/>
            <person name="Chen Y."/>
            <person name="Wang L."/>
            <person name="Yuan Y."/>
            <person name="Fang M."/>
            <person name="Shi L."/>
            <person name="Lu R."/>
            <person name="Comes H.P."/>
            <person name="Ma Y."/>
            <person name="Chen Y."/>
            <person name="Huang G."/>
            <person name="Zhou Y."/>
            <person name="Zheng Z."/>
            <person name="Qiu Y."/>
        </authorList>
    </citation>
    <scope>NUCLEOTIDE SEQUENCE [LARGE SCALE GENOMIC DNA]</scope>
    <source>
        <strain evidence="8">F231</strain>
    </source>
</reference>
<evidence type="ECO:0000313" key="8">
    <source>
        <dbReference type="EMBL" id="KAK4791716.1"/>
    </source>
</evidence>
<dbReference type="Gene3D" id="3.30.200.20">
    <property type="entry name" value="Phosphorylase Kinase, domain 1"/>
    <property type="match status" value="1"/>
</dbReference>
<keyword evidence="1" id="KW-0808">Transferase</keyword>
<evidence type="ECO:0000259" key="7">
    <source>
        <dbReference type="PROSITE" id="PS50011"/>
    </source>
</evidence>
<dbReference type="EMBL" id="JAXQNO010000009">
    <property type="protein sequence ID" value="KAK4791716.1"/>
    <property type="molecule type" value="Genomic_DNA"/>
</dbReference>
<dbReference type="GO" id="GO:0004672">
    <property type="term" value="F:protein kinase activity"/>
    <property type="evidence" value="ECO:0007669"/>
    <property type="project" value="InterPro"/>
</dbReference>
<dbReference type="SUPFAM" id="SSF56112">
    <property type="entry name" value="Protein kinase-like (PK-like)"/>
    <property type="match status" value="1"/>
</dbReference>